<dbReference type="Gene3D" id="3.40.50.2300">
    <property type="match status" value="1"/>
</dbReference>
<sequence length="317" mass="34827">MSRILDSVDQRTNLVGENRLELLIFKLRGEQRFAINVFKVQEVVKLPALRPVPHSHPHVCGVAHLRGKTVPVIDLGRAIGVGPTPKDAESNLIVAEYNRSVQAFLIGSVDRIVNLNWEAILPPPKGAGRAHYLTAITHQDDDIVEILDVERVLADIIPYNTRVSEQVLNVSLADQARARGLKALVAEDSPTAVNQVRETLRDLGIDVVAVQDGLQALRKLKALAASGADVTQDFVMLITDAEMPEMDGYRLTAEIRADAALKDLHIIMHTSLSGSFNSAMVEKVGCDAFLSKFAPDELARVVQKRLEAYLAEQTARR</sequence>
<organism evidence="4 5">
    <name type="scientific">Gilvimarinus algae</name>
    <dbReference type="NCBI Taxonomy" id="3058037"/>
    <lineage>
        <taxon>Bacteria</taxon>
        <taxon>Pseudomonadati</taxon>
        <taxon>Pseudomonadota</taxon>
        <taxon>Gammaproteobacteria</taxon>
        <taxon>Cellvibrionales</taxon>
        <taxon>Cellvibrionaceae</taxon>
        <taxon>Gilvimarinus</taxon>
    </lineage>
</organism>
<dbReference type="Gene3D" id="2.40.50.180">
    <property type="entry name" value="CheA-289, Domain 4"/>
    <property type="match status" value="1"/>
</dbReference>
<dbReference type="InterPro" id="IPR011006">
    <property type="entry name" value="CheY-like_superfamily"/>
</dbReference>
<accession>A0ABT8TKT5</accession>
<dbReference type="SMART" id="SM00448">
    <property type="entry name" value="REC"/>
    <property type="match status" value="1"/>
</dbReference>
<feature type="domain" description="Response regulatory" evidence="2">
    <location>
        <begin position="182"/>
        <end position="307"/>
    </location>
</feature>
<dbReference type="Proteomes" id="UP001168380">
    <property type="component" value="Unassembled WGS sequence"/>
</dbReference>
<comment type="caution">
    <text evidence="4">The sequence shown here is derived from an EMBL/GenBank/DDBJ whole genome shotgun (WGS) entry which is preliminary data.</text>
</comment>
<dbReference type="InterPro" id="IPR001789">
    <property type="entry name" value="Sig_transdc_resp-reg_receiver"/>
</dbReference>
<feature type="domain" description="CheW-like" evidence="3">
    <location>
        <begin position="19"/>
        <end position="158"/>
    </location>
</feature>
<keyword evidence="1" id="KW-0597">Phosphoprotein</keyword>
<dbReference type="PROSITE" id="PS50110">
    <property type="entry name" value="RESPONSE_REGULATORY"/>
    <property type="match status" value="1"/>
</dbReference>
<protein>
    <submittedName>
        <fullName evidence="4">Chemotaxis protein CheV</fullName>
    </submittedName>
</protein>
<dbReference type="Pfam" id="PF01584">
    <property type="entry name" value="CheW"/>
    <property type="match status" value="1"/>
</dbReference>
<keyword evidence="5" id="KW-1185">Reference proteome</keyword>
<dbReference type="RefSeq" id="WP_302715548.1">
    <property type="nucleotide sequence ID" value="NZ_JAULRT010000062.1"/>
</dbReference>
<proteinExistence type="predicted"/>
<evidence type="ECO:0000259" key="2">
    <source>
        <dbReference type="PROSITE" id="PS50110"/>
    </source>
</evidence>
<dbReference type="PANTHER" id="PTHR47233:SF3">
    <property type="entry name" value="CHEMOTAXIS PROTEIN CHEV"/>
    <property type="match status" value="1"/>
</dbReference>
<dbReference type="InterPro" id="IPR036061">
    <property type="entry name" value="CheW-like_dom_sf"/>
</dbReference>
<gene>
    <name evidence="4" type="ORF">QWI16_18570</name>
</gene>
<dbReference type="Pfam" id="PF00072">
    <property type="entry name" value="Response_reg"/>
    <property type="match status" value="1"/>
</dbReference>
<dbReference type="InterPro" id="IPR002545">
    <property type="entry name" value="CheW-lke_dom"/>
</dbReference>
<evidence type="ECO:0000259" key="3">
    <source>
        <dbReference type="PROSITE" id="PS50851"/>
    </source>
</evidence>
<dbReference type="PANTHER" id="PTHR47233">
    <property type="entry name" value="CHEMOTAXIS PROTEIN CHEV"/>
    <property type="match status" value="1"/>
</dbReference>
<dbReference type="SUPFAM" id="SSF52172">
    <property type="entry name" value="CheY-like"/>
    <property type="match status" value="1"/>
</dbReference>
<name>A0ABT8TKT5_9GAMM</name>
<feature type="modified residue" description="4-aspartylphosphate" evidence="1">
    <location>
        <position position="240"/>
    </location>
</feature>
<dbReference type="SMART" id="SM00260">
    <property type="entry name" value="CheW"/>
    <property type="match status" value="1"/>
</dbReference>
<reference evidence="4" key="1">
    <citation type="submission" date="2023-07" db="EMBL/GenBank/DDBJ databases">
        <title>Gilvimarinus algae sp. nov., isolated from the surface of Kelp.</title>
        <authorList>
            <person name="Sun Y.Y."/>
            <person name="Gong Y."/>
            <person name="Du Z.J."/>
        </authorList>
    </citation>
    <scope>NUCLEOTIDE SEQUENCE</scope>
    <source>
        <strain evidence="4">SDUM040014</strain>
    </source>
</reference>
<dbReference type="SUPFAM" id="SSF50341">
    <property type="entry name" value="CheW-like"/>
    <property type="match status" value="1"/>
</dbReference>
<evidence type="ECO:0000313" key="4">
    <source>
        <dbReference type="EMBL" id="MDO3384190.1"/>
    </source>
</evidence>
<dbReference type="CDD" id="cd19924">
    <property type="entry name" value="REC_CheV-like"/>
    <property type="match status" value="1"/>
</dbReference>
<dbReference type="PROSITE" id="PS50851">
    <property type="entry name" value="CHEW"/>
    <property type="match status" value="1"/>
</dbReference>
<dbReference type="EMBL" id="JAULRT010000062">
    <property type="protein sequence ID" value="MDO3384190.1"/>
    <property type="molecule type" value="Genomic_DNA"/>
</dbReference>
<evidence type="ECO:0000313" key="5">
    <source>
        <dbReference type="Proteomes" id="UP001168380"/>
    </source>
</evidence>
<evidence type="ECO:0000256" key="1">
    <source>
        <dbReference type="PROSITE-ProRule" id="PRU00169"/>
    </source>
</evidence>
<dbReference type="PIRSF" id="PIRSF002867">
    <property type="entry name" value="CheV"/>
    <property type="match status" value="1"/>
</dbReference>
<dbReference type="Gene3D" id="2.30.30.40">
    <property type="entry name" value="SH3 Domains"/>
    <property type="match status" value="1"/>
</dbReference>
<dbReference type="InterPro" id="IPR024181">
    <property type="entry name" value="Chemotax_regulator_CheV"/>
</dbReference>